<organism evidence="2 3">
    <name type="scientific">Actinoplanes digitatis</name>
    <dbReference type="NCBI Taxonomy" id="1868"/>
    <lineage>
        <taxon>Bacteria</taxon>
        <taxon>Bacillati</taxon>
        <taxon>Actinomycetota</taxon>
        <taxon>Actinomycetes</taxon>
        <taxon>Micromonosporales</taxon>
        <taxon>Micromonosporaceae</taxon>
        <taxon>Actinoplanes</taxon>
    </lineage>
</organism>
<keyword evidence="2" id="KW-0255">Endonuclease</keyword>
<protein>
    <submittedName>
        <fullName evidence="2">DNA-nicking Smr family endonuclease</fullName>
    </submittedName>
</protein>
<name>A0A7W7I545_9ACTN</name>
<feature type="domain" description="Smr" evidence="1">
    <location>
        <begin position="5"/>
        <end position="82"/>
    </location>
</feature>
<dbReference type="RefSeq" id="WP_184997757.1">
    <property type="nucleotide sequence ID" value="NZ_BOMK01000046.1"/>
</dbReference>
<sequence length="94" mass="10952">MKLKLDLHDIFNRGTEIDRALRGIIDEAIQKKATLVEIIPGKGSGALKKKVLRFLDQKEIKQLYHRVEKDGDNWGRLFIHFRFEPAQGRGRRGR</sequence>
<accession>A0A7W7I545</accession>
<gene>
    <name evidence="2" type="ORF">BJ971_007201</name>
</gene>
<keyword evidence="2" id="KW-0540">Nuclease</keyword>
<evidence type="ECO:0000313" key="3">
    <source>
        <dbReference type="Proteomes" id="UP000578112"/>
    </source>
</evidence>
<evidence type="ECO:0000313" key="2">
    <source>
        <dbReference type="EMBL" id="MBB4766645.1"/>
    </source>
</evidence>
<keyword evidence="3" id="KW-1185">Reference proteome</keyword>
<dbReference type="Proteomes" id="UP000578112">
    <property type="component" value="Unassembled WGS sequence"/>
</dbReference>
<proteinExistence type="predicted"/>
<dbReference type="InterPro" id="IPR002625">
    <property type="entry name" value="Smr_dom"/>
</dbReference>
<dbReference type="AlphaFoldDB" id="A0A7W7I545"/>
<dbReference type="EMBL" id="JACHNH010000001">
    <property type="protein sequence ID" value="MBB4766645.1"/>
    <property type="molecule type" value="Genomic_DNA"/>
</dbReference>
<dbReference type="GO" id="GO:0004519">
    <property type="term" value="F:endonuclease activity"/>
    <property type="evidence" value="ECO:0007669"/>
    <property type="project" value="UniProtKB-KW"/>
</dbReference>
<dbReference type="Gene3D" id="3.30.1370.110">
    <property type="match status" value="1"/>
</dbReference>
<evidence type="ECO:0000259" key="1">
    <source>
        <dbReference type="Pfam" id="PF01713"/>
    </source>
</evidence>
<dbReference type="InterPro" id="IPR036063">
    <property type="entry name" value="Smr_dom_sf"/>
</dbReference>
<dbReference type="Pfam" id="PF01713">
    <property type="entry name" value="Smr"/>
    <property type="match status" value="1"/>
</dbReference>
<reference evidence="2 3" key="1">
    <citation type="submission" date="2020-08" db="EMBL/GenBank/DDBJ databases">
        <title>Sequencing the genomes of 1000 actinobacteria strains.</title>
        <authorList>
            <person name="Klenk H.-P."/>
        </authorList>
    </citation>
    <scope>NUCLEOTIDE SEQUENCE [LARGE SCALE GENOMIC DNA]</scope>
    <source>
        <strain evidence="2 3">DSM 43149</strain>
    </source>
</reference>
<comment type="caution">
    <text evidence="2">The sequence shown here is derived from an EMBL/GenBank/DDBJ whole genome shotgun (WGS) entry which is preliminary data.</text>
</comment>
<keyword evidence="2" id="KW-0378">Hydrolase</keyword>
<dbReference type="SUPFAM" id="SSF160443">
    <property type="entry name" value="SMR domain-like"/>
    <property type="match status" value="1"/>
</dbReference>